<feature type="compositionally biased region" description="Gly residues" evidence="6">
    <location>
        <begin position="409"/>
        <end position="426"/>
    </location>
</feature>
<dbReference type="GO" id="GO:0005634">
    <property type="term" value="C:nucleus"/>
    <property type="evidence" value="ECO:0007669"/>
    <property type="project" value="TreeGrafter"/>
</dbReference>
<name>A0AAN9UF19_9PEZI</name>
<keyword evidence="8" id="KW-1185">Reference proteome</keyword>
<keyword evidence="5" id="KW-0809">Transit peptide</keyword>
<feature type="compositionally biased region" description="Basic residues" evidence="6">
    <location>
        <begin position="241"/>
        <end position="250"/>
    </location>
</feature>
<feature type="region of interest" description="Disordered" evidence="6">
    <location>
        <begin position="404"/>
        <end position="445"/>
    </location>
</feature>
<sequence>MRCTCRTSSLRIFVQSLTGFRVAHSAIPRSVQIPIHPASFATSQPLIRQRYLTRAFSAAATLRSSQDAHEPSIPRIEESTDSGHPPNERQEPDNVAKEKASPAIISTSADSLDWAKQNHVVLDFSPEALDLLMANHEPTDPTELGITTKSRSRSERKPASASRGSSSSRSASNNDSKFNRSKPIPQNLKIAANRRERKDDEDGNEDDYDDYDDYEGEEVEEGGGGGGGGRNNRDNHNNHNDKRHAHKKMQRVPKDYWKIEKAALKAKFPEGWNPRKKLSPDALEGIRALHAQFPTEYTTEALARQFEVSPEAIRRILRTRWQPASADEEARRQERWFNRGKRVWEQLAALGKKPPRRWRQEGIVRDPSWHEGRYAKRKGPRTEWPYMPHRKSADLARAELQRELAKGMGVEGEGAAGAAEGDGQGQVQGQERVVSPQRKLSDSLL</sequence>
<evidence type="ECO:0000256" key="1">
    <source>
        <dbReference type="ARBA" id="ARBA00003548"/>
    </source>
</evidence>
<gene>
    <name evidence="7" type="primary">RRG9</name>
    <name evidence="7" type="ORF">SLS62_009296</name>
</gene>
<evidence type="ECO:0000313" key="7">
    <source>
        <dbReference type="EMBL" id="KAK7747039.1"/>
    </source>
</evidence>
<dbReference type="Proteomes" id="UP001320420">
    <property type="component" value="Unassembled WGS sequence"/>
</dbReference>
<feature type="compositionally biased region" description="Basic and acidic residues" evidence="6">
    <location>
        <begin position="66"/>
        <end position="78"/>
    </location>
</feature>
<feature type="compositionally biased region" description="Basic and acidic residues" evidence="6">
    <location>
        <begin position="86"/>
        <end position="100"/>
    </location>
</feature>
<comment type="caution">
    <text evidence="7">The sequence shown here is derived from an EMBL/GenBank/DDBJ whole genome shotgun (WGS) entry which is preliminary data.</text>
</comment>
<comment type="subcellular location">
    <subcellularLocation>
        <location evidence="2">Mitochondrion</location>
    </subcellularLocation>
</comment>
<evidence type="ECO:0000256" key="2">
    <source>
        <dbReference type="ARBA" id="ARBA00004173"/>
    </source>
</evidence>
<dbReference type="GO" id="GO:0005739">
    <property type="term" value="C:mitochondrion"/>
    <property type="evidence" value="ECO:0007669"/>
    <property type="project" value="UniProtKB-SubCell"/>
</dbReference>
<evidence type="ECO:0000256" key="5">
    <source>
        <dbReference type="ARBA" id="ARBA00022946"/>
    </source>
</evidence>
<dbReference type="InterPro" id="IPR010487">
    <property type="entry name" value="NGRN/Rrg9"/>
</dbReference>
<evidence type="ECO:0000256" key="3">
    <source>
        <dbReference type="ARBA" id="ARBA00010895"/>
    </source>
</evidence>
<dbReference type="PANTHER" id="PTHR13475:SF3">
    <property type="entry name" value="NEUGRIN"/>
    <property type="match status" value="1"/>
</dbReference>
<protein>
    <recommendedName>
        <fullName evidence="4">Required for respiratory growth protein 9, mitochondrial</fullName>
    </recommendedName>
</protein>
<dbReference type="Pfam" id="PF06413">
    <property type="entry name" value="Neugrin"/>
    <property type="match status" value="1"/>
</dbReference>
<dbReference type="AlphaFoldDB" id="A0AAN9UF19"/>
<feature type="region of interest" description="Disordered" evidence="6">
    <location>
        <begin position="135"/>
        <end position="250"/>
    </location>
</feature>
<comment type="function">
    <text evidence="1">Required for respiratory activity and maintenance and expression of the mitochondrial genome.</text>
</comment>
<feature type="compositionally biased region" description="Basic and acidic residues" evidence="6">
    <location>
        <begin position="231"/>
        <end position="240"/>
    </location>
</feature>
<evidence type="ECO:0000256" key="6">
    <source>
        <dbReference type="SAM" id="MobiDB-lite"/>
    </source>
</evidence>
<feature type="compositionally biased region" description="Acidic residues" evidence="6">
    <location>
        <begin position="201"/>
        <end position="221"/>
    </location>
</feature>
<proteinExistence type="inferred from homology"/>
<reference evidence="7 8" key="1">
    <citation type="submission" date="2024-02" db="EMBL/GenBank/DDBJ databases">
        <title>De novo assembly and annotation of 12 fungi associated with fruit tree decline syndrome in Ontario, Canada.</title>
        <authorList>
            <person name="Sulman M."/>
            <person name="Ellouze W."/>
            <person name="Ilyukhin E."/>
        </authorList>
    </citation>
    <scope>NUCLEOTIDE SEQUENCE [LARGE SCALE GENOMIC DNA]</scope>
    <source>
        <strain evidence="7 8">M11/M66-122</strain>
    </source>
</reference>
<organism evidence="7 8">
    <name type="scientific">Diatrype stigma</name>
    <dbReference type="NCBI Taxonomy" id="117547"/>
    <lineage>
        <taxon>Eukaryota</taxon>
        <taxon>Fungi</taxon>
        <taxon>Dikarya</taxon>
        <taxon>Ascomycota</taxon>
        <taxon>Pezizomycotina</taxon>
        <taxon>Sordariomycetes</taxon>
        <taxon>Xylariomycetidae</taxon>
        <taxon>Xylariales</taxon>
        <taxon>Diatrypaceae</taxon>
        <taxon>Diatrype</taxon>
    </lineage>
</organism>
<dbReference type="EMBL" id="JAKJXP020000095">
    <property type="protein sequence ID" value="KAK7747039.1"/>
    <property type="molecule type" value="Genomic_DNA"/>
</dbReference>
<comment type="similarity">
    <text evidence="3">Belongs to the RRG9 family.</text>
</comment>
<evidence type="ECO:0000313" key="8">
    <source>
        <dbReference type="Proteomes" id="UP001320420"/>
    </source>
</evidence>
<feature type="region of interest" description="Disordered" evidence="6">
    <location>
        <begin position="62"/>
        <end position="101"/>
    </location>
</feature>
<dbReference type="PANTHER" id="PTHR13475">
    <property type="entry name" value="NEUGRIN"/>
    <property type="match status" value="1"/>
</dbReference>
<accession>A0AAN9UF19</accession>
<feature type="compositionally biased region" description="Low complexity" evidence="6">
    <location>
        <begin position="159"/>
        <end position="172"/>
    </location>
</feature>
<evidence type="ECO:0000256" key="4">
    <source>
        <dbReference type="ARBA" id="ARBA00013566"/>
    </source>
</evidence>